<dbReference type="InterPro" id="IPR004843">
    <property type="entry name" value="Calcineurin-like_PHP"/>
</dbReference>
<dbReference type="InterPro" id="IPR029052">
    <property type="entry name" value="Metallo-depent_PP-like"/>
</dbReference>
<dbReference type="PANTHER" id="PTHR31302">
    <property type="entry name" value="TRANSMEMBRANE PROTEIN WITH METALLOPHOSPHOESTERASE DOMAIN-RELATED"/>
    <property type="match status" value="1"/>
</dbReference>
<proteinExistence type="predicted"/>
<dbReference type="Pfam" id="PF00149">
    <property type="entry name" value="Metallophos"/>
    <property type="match status" value="1"/>
</dbReference>
<dbReference type="PANTHER" id="PTHR31302:SF0">
    <property type="entry name" value="TRANSMEMBRANE PROTEIN WITH METALLOPHOSPHOESTERASE DOMAIN"/>
    <property type="match status" value="1"/>
</dbReference>
<accession>A0A7C1I153</accession>
<dbReference type="InterPro" id="IPR051158">
    <property type="entry name" value="Metallophosphoesterase_sf"/>
</dbReference>
<gene>
    <name evidence="2" type="ORF">ENO04_01280</name>
</gene>
<dbReference type="Gene3D" id="3.60.21.10">
    <property type="match status" value="1"/>
</dbReference>
<sequence length="241" mass="27596">MAFSDVHSPLYTNEVLGLIEKHCAVSGPDIIVVAGDIVDRGKWQAASYLERINELCKPSYFIGVFGNDDFPEIREKIKELTPSVEWLEDENLGLTVKNLSFRIHGSTGILDEPTNWQSKNIPNIREIYQKRLDNLKSFCEQSEDDSINIVVMHYPPTYTTMLGEPSWAWKQMGSRKAEEILVSLCKHGYVFHGHAHNSKRLLHTIGDITFINVAYPARKDVFFTLIKPKVSLDKYLLRDKQ</sequence>
<organism evidence="2">
    <name type="scientific">Fervidicoccus fontis</name>
    <dbReference type="NCBI Taxonomy" id="683846"/>
    <lineage>
        <taxon>Archaea</taxon>
        <taxon>Thermoproteota</taxon>
        <taxon>Thermoprotei</taxon>
        <taxon>Fervidicoccales</taxon>
        <taxon>Fervidicoccaceae</taxon>
        <taxon>Fervidicoccus</taxon>
    </lineage>
</organism>
<dbReference type="CDD" id="cd00838">
    <property type="entry name" value="MPP_superfamily"/>
    <property type="match status" value="1"/>
</dbReference>
<dbReference type="AlphaFoldDB" id="A0A7C1I153"/>
<name>A0A7C1I153_9CREN</name>
<comment type="caution">
    <text evidence="2">The sequence shown here is derived from an EMBL/GenBank/DDBJ whole genome shotgun (WGS) entry which is preliminary data.</text>
</comment>
<dbReference type="SUPFAM" id="SSF56300">
    <property type="entry name" value="Metallo-dependent phosphatases"/>
    <property type="match status" value="1"/>
</dbReference>
<dbReference type="GO" id="GO:0016787">
    <property type="term" value="F:hydrolase activity"/>
    <property type="evidence" value="ECO:0007669"/>
    <property type="project" value="InterPro"/>
</dbReference>
<dbReference type="EMBL" id="DSDY01000044">
    <property type="protein sequence ID" value="HDS10244.1"/>
    <property type="molecule type" value="Genomic_DNA"/>
</dbReference>
<feature type="domain" description="Calcineurin-like phosphoesterase" evidence="1">
    <location>
        <begin position="2"/>
        <end position="197"/>
    </location>
</feature>
<protein>
    <recommendedName>
        <fullName evidence="1">Calcineurin-like phosphoesterase domain-containing protein</fullName>
    </recommendedName>
</protein>
<evidence type="ECO:0000259" key="1">
    <source>
        <dbReference type="Pfam" id="PF00149"/>
    </source>
</evidence>
<reference evidence="2" key="1">
    <citation type="journal article" date="2020" name="mSystems">
        <title>Genome- and Community-Level Interaction Insights into Carbon Utilization and Element Cycling Functions of Hydrothermarchaeota in Hydrothermal Sediment.</title>
        <authorList>
            <person name="Zhou Z."/>
            <person name="Liu Y."/>
            <person name="Xu W."/>
            <person name="Pan J."/>
            <person name="Luo Z.H."/>
            <person name="Li M."/>
        </authorList>
    </citation>
    <scope>NUCLEOTIDE SEQUENCE [LARGE SCALE GENOMIC DNA]</scope>
    <source>
        <strain evidence="2">SpSt-123</strain>
    </source>
</reference>
<evidence type="ECO:0000313" key="2">
    <source>
        <dbReference type="EMBL" id="HDS10244.1"/>
    </source>
</evidence>